<keyword evidence="4" id="KW-1185">Reference proteome</keyword>
<dbReference type="Proteomes" id="UP000005270">
    <property type="component" value="Chromosome"/>
</dbReference>
<keyword evidence="2" id="KW-0472">Membrane</keyword>
<accession>I3TED7</accession>
<keyword evidence="2" id="KW-1133">Transmembrane helix</keyword>
<evidence type="ECO:0000313" key="4">
    <source>
        <dbReference type="Proteomes" id="UP000005270"/>
    </source>
</evidence>
<sequence>MYDPIAGAGVVTYNIVFSSVVATPVNFTIGLLPGSNITVLNVTSSNGAPLPYFHDQQANVVTVLLNNTSGFTLTYSIRDLMTTLVPGSYSVTLDTSAMPGSVSVDIYVPGLYNVSCVGLPCSTRLDFSSNTTNIHVDGRGILILTLTVYTQGAVSPTTPPTTTSPAMTATTTSPQTTTSAPTTPAQPPAATTTPSITQGPRLAYPALVVVILVVLVVLGVIGVVLARKRA</sequence>
<dbReference type="HOGENOM" id="CLU_1202669_0_0_2"/>
<dbReference type="InParanoid" id="I3TED7"/>
<evidence type="ECO:0000256" key="1">
    <source>
        <dbReference type="SAM" id="MobiDB-lite"/>
    </source>
</evidence>
<organism evidence="3 4">
    <name type="scientific">Thermogladius calderae (strain DSM 22663 / VKM B-2946 / 1633)</name>
    <dbReference type="NCBI Taxonomy" id="1184251"/>
    <lineage>
        <taxon>Archaea</taxon>
        <taxon>Thermoproteota</taxon>
        <taxon>Thermoprotei</taxon>
        <taxon>Desulfurococcales</taxon>
        <taxon>Desulfurococcaceae</taxon>
        <taxon>Thermogladius</taxon>
    </lineage>
</organism>
<dbReference type="AlphaFoldDB" id="I3TED7"/>
<gene>
    <name evidence="3" type="ordered locus">TCELL_0701</name>
</gene>
<dbReference type="eggNOG" id="arCOG11061">
    <property type="taxonomic scope" value="Archaea"/>
</dbReference>
<proteinExistence type="predicted"/>
<reference evidence="3 4" key="1">
    <citation type="journal article" date="2012" name="J. Bacteriol.">
        <title>Complete genome sequence of the hyperthermophilic cellulolytic Crenarchaeon 'Thermogladius cellulolyticus' 1633.</title>
        <authorList>
            <person name="Mardanov A.V."/>
            <person name="Kochetkova T.V."/>
            <person name="Beletsky A.V."/>
            <person name="Bonch-Osmolovskaya E.A."/>
            <person name="Ravin N.V."/>
            <person name="Skryabin K.G."/>
        </authorList>
    </citation>
    <scope>NUCLEOTIDE SEQUENCE [LARGE SCALE GENOMIC DNA]</scope>
    <source>
        <strain evidence="4">DSM 22663 / VKM B-2946 / 1633</strain>
    </source>
</reference>
<feature type="compositionally biased region" description="Low complexity" evidence="1">
    <location>
        <begin position="160"/>
        <end position="195"/>
    </location>
</feature>
<dbReference type="KEGG" id="thg:TCELL_0701"/>
<evidence type="ECO:0000256" key="2">
    <source>
        <dbReference type="SAM" id="Phobius"/>
    </source>
</evidence>
<name>I3TED7_THEC1</name>
<feature type="transmembrane region" description="Helical" evidence="2">
    <location>
        <begin position="202"/>
        <end position="226"/>
    </location>
</feature>
<dbReference type="EMBL" id="CP003531">
    <property type="protein sequence ID" value="AFK51125.1"/>
    <property type="molecule type" value="Genomic_DNA"/>
</dbReference>
<feature type="region of interest" description="Disordered" evidence="1">
    <location>
        <begin position="154"/>
        <end position="196"/>
    </location>
</feature>
<dbReference type="STRING" id="1184251.TCELL_0701"/>
<protein>
    <submittedName>
        <fullName evidence="3">Uncharacterized protein</fullName>
    </submittedName>
</protein>
<keyword evidence="2" id="KW-0812">Transmembrane</keyword>
<evidence type="ECO:0000313" key="3">
    <source>
        <dbReference type="EMBL" id="AFK51125.1"/>
    </source>
</evidence>